<name>A0AAD3DJB9_9CHLO</name>
<organism evidence="1 2">
    <name type="scientific">Astrephomene gubernaculifera</name>
    <dbReference type="NCBI Taxonomy" id="47775"/>
    <lineage>
        <taxon>Eukaryota</taxon>
        <taxon>Viridiplantae</taxon>
        <taxon>Chlorophyta</taxon>
        <taxon>core chlorophytes</taxon>
        <taxon>Chlorophyceae</taxon>
        <taxon>CS clade</taxon>
        <taxon>Chlamydomonadales</taxon>
        <taxon>Astrephomenaceae</taxon>
        <taxon>Astrephomene</taxon>
    </lineage>
</organism>
<sequence length="491" mass="52048">MVYGKSLCHANWTLTGCAHGKGPSRNFPARGGANSDALVGHQRNYFIPIRAASRLEATSQLQQPVFSSCTLPVILETDWPYNMGEVFAQLAAIADVYFRQKKMLDDSATIVVSTPLGLASTSYHHVLLSPYSRYPPVSFDELSQRAEEGRRVGWSAEGHHVRCFEKAVLCKLHGFPQNLLPTSQSVLRHIAPHIPKDPLGFGAASTAAAGGSTAGPATTPTATSAAVAALAAPAGGIVELPGDAALAADGTLRVLLEARSGQGRTIRNLAQLVEACEVANARGFHAGSFSRLSCKVLNTADTPSLNGVDRFYATVGAVRSAHVLVAVHGAGAANCFFLRPDNGLTALLEIRPCRFGSKHCGWPDAYMQSQLSQAGGVIRFFAYNVEDPAQCAPSDYEVAATLPDPAGLPLAPLRGGEDARARDQHLTLRPKPFIAMLRHVGSLLRNETAYQAAHGGRTLHGYAIPEGLAFGPLCVQDMAAHLQSGAPVLHM</sequence>
<proteinExistence type="predicted"/>
<dbReference type="PANTHER" id="PTHR20961:SF124">
    <property type="entry name" value="GLYCOSYLTRANSFERASE"/>
    <property type="match status" value="1"/>
</dbReference>
<gene>
    <name evidence="1" type="ORF">Agub_g3893</name>
</gene>
<evidence type="ECO:0000313" key="1">
    <source>
        <dbReference type="EMBL" id="GFR42899.1"/>
    </source>
</evidence>
<dbReference type="InterPro" id="IPR007657">
    <property type="entry name" value="Glycosyltransferase_61"/>
</dbReference>
<protein>
    <submittedName>
        <fullName evidence="1">Uncharacterized protein</fullName>
    </submittedName>
</protein>
<dbReference type="AlphaFoldDB" id="A0AAD3DJB9"/>
<dbReference type="PROSITE" id="PS51257">
    <property type="entry name" value="PROKAR_LIPOPROTEIN"/>
    <property type="match status" value="1"/>
</dbReference>
<dbReference type="PANTHER" id="PTHR20961">
    <property type="entry name" value="GLYCOSYLTRANSFERASE"/>
    <property type="match status" value="1"/>
</dbReference>
<reference evidence="1 2" key="1">
    <citation type="journal article" date="2021" name="Sci. Rep.">
        <title>Genome sequencing of the multicellular alga Astrephomene provides insights into convergent evolution of germ-soma differentiation.</title>
        <authorList>
            <person name="Yamashita S."/>
            <person name="Yamamoto K."/>
            <person name="Matsuzaki R."/>
            <person name="Suzuki S."/>
            <person name="Yamaguchi H."/>
            <person name="Hirooka S."/>
            <person name="Minakuchi Y."/>
            <person name="Miyagishima S."/>
            <person name="Kawachi M."/>
            <person name="Toyoda A."/>
            <person name="Nozaki H."/>
        </authorList>
    </citation>
    <scope>NUCLEOTIDE SEQUENCE [LARGE SCALE GENOMIC DNA]</scope>
    <source>
        <strain evidence="1 2">NIES-4017</strain>
    </source>
</reference>
<dbReference type="Proteomes" id="UP001054857">
    <property type="component" value="Unassembled WGS sequence"/>
</dbReference>
<evidence type="ECO:0000313" key="2">
    <source>
        <dbReference type="Proteomes" id="UP001054857"/>
    </source>
</evidence>
<dbReference type="EMBL" id="BMAR01000004">
    <property type="protein sequence ID" value="GFR42899.1"/>
    <property type="molecule type" value="Genomic_DNA"/>
</dbReference>
<accession>A0AAD3DJB9</accession>
<dbReference type="GO" id="GO:0016757">
    <property type="term" value="F:glycosyltransferase activity"/>
    <property type="evidence" value="ECO:0007669"/>
    <property type="project" value="InterPro"/>
</dbReference>
<keyword evidence="2" id="KW-1185">Reference proteome</keyword>
<comment type="caution">
    <text evidence="1">The sequence shown here is derived from an EMBL/GenBank/DDBJ whole genome shotgun (WGS) entry which is preliminary data.</text>
</comment>